<comment type="similarity">
    <text evidence="1 2">Belongs to the GST superfamily.</text>
</comment>
<dbReference type="SUPFAM" id="SSF52833">
    <property type="entry name" value="Thioredoxin-like"/>
    <property type="match status" value="1"/>
</dbReference>
<dbReference type="InterPro" id="IPR010987">
    <property type="entry name" value="Glutathione-S-Trfase_C-like"/>
</dbReference>
<dbReference type="OrthoDB" id="2309723at2759"/>
<protein>
    <recommendedName>
        <fullName evidence="7">Glutathione S-transferase</fullName>
    </recommendedName>
</protein>
<dbReference type="CDD" id="cd03057">
    <property type="entry name" value="GST_N_Beta"/>
    <property type="match status" value="1"/>
</dbReference>
<reference evidence="5 6" key="1">
    <citation type="submission" date="2015-08" db="EMBL/GenBank/DDBJ databases">
        <title>Genome sequencing of Penicillium nordicum.</title>
        <authorList>
            <person name="Nguyen H.D."/>
            <person name="Seifert K.A."/>
        </authorList>
    </citation>
    <scope>NUCLEOTIDE SEQUENCE [LARGE SCALE GENOMIC DNA]</scope>
    <source>
        <strain evidence="5 6">DAOMC 185683</strain>
    </source>
</reference>
<dbReference type="InterPro" id="IPR036249">
    <property type="entry name" value="Thioredoxin-like_sf"/>
</dbReference>
<dbReference type="Gene3D" id="1.20.1050.10">
    <property type="match status" value="1"/>
</dbReference>
<dbReference type="Proteomes" id="UP000037696">
    <property type="component" value="Unassembled WGS sequence"/>
</dbReference>
<sequence>MSEIKLFYMKGACSLLPHILLHEAGLPFTTSAETNGSISDELLRLNPKGKVPLLIANGEIITENIAIMTYISNQVPEKNLLGAAGTMDPIRVYEWFSWLGSAVHAVGFAAFFRPQRFTVSEDADVHVGIKEQAKKALLASFKIVEDRLDGVHAVGNKFTAADVYLLVFWRWAQSTFGLDLKAEFPKYCALTETVVKRESVVKAMREEGL</sequence>
<evidence type="ECO:0000259" key="4">
    <source>
        <dbReference type="PROSITE" id="PS50405"/>
    </source>
</evidence>
<dbReference type="STRING" id="229535.A0A0M8PCP2"/>
<organism evidence="5 6">
    <name type="scientific">Penicillium nordicum</name>
    <dbReference type="NCBI Taxonomy" id="229535"/>
    <lineage>
        <taxon>Eukaryota</taxon>
        <taxon>Fungi</taxon>
        <taxon>Dikarya</taxon>
        <taxon>Ascomycota</taxon>
        <taxon>Pezizomycotina</taxon>
        <taxon>Eurotiomycetes</taxon>
        <taxon>Eurotiomycetidae</taxon>
        <taxon>Eurotiales</taxon>
        <taxon>Aspergillaceae</taxon>
        <taxon>Penicillium</taxon>
    </lineage>
</organism>
<dbReference type="PROSITE" id="PS50404">
    <property type="entry name" value="GST_NTER"/>
    <property type="match status" value="1"/>
</dbReference>
<dbReference type="Gene3D" id="3.40.30.10">
    <property type="entry name" value="Glutaredoxin"/>
    <property type="match status" value="1"/>
</dbReference>
<accession>A0A0M8PCP2</accession>
<dbReference type="SFLD" id="SFLDG00358">
    <property type="entry name" value="Main_(cytGST)"/>
    <property type="match status" value="1"/>
</dbReference>
<dbReference type="EMBL" id="LHQQ01000007">
    <property type="protein sequence ID" value="KOS48217.1"/>
    <property type="molecule type" value="Genomic_DNA"/>
</dbReference>
<evidence type="ECO:0000313" key="5">
    <source>
        <dbReference type="EMBL" id="KOS48217.1"/>
    </source>
</evidence>
<dbReference type="AlphaFoldDB" id="A0A0M8PCP2"/>
<dbReference type="Pfam" id="PF00043">
    <property type="entry name" value="GST_C"/>
    <property type="match status" value="1"/>
</dbReference>
<evidence type="ECO:0000256" key="1">
    <source>
        <dbReference type="ARBA" id="ARBA00007409"/>
    </source>
</evidence>
<dbReference type="Pfam" id="PF02798">
    <property type="entry name" value="GST_N"/>
    <property type="match status" value="1"/>
</dbReference>
<dbReference type="InterPro" id="IPR004046">
    <property type="entry name" value="GST_C"/>
</dbReference>
<evidence type="ECO:0000313" key="6">
    <source>
        <dbReference type="Proteomes" id="UP000037696"/>
    </source>
</evidence>
<dbReference type="PANTHER" id="PTHR44051">
    <property type="entry name" value="GLUTATHIONE S-TRANSFERASE-RELATED"/>
    <property type="match status" value="1"/>
</dbReference>
<name>A0A0M8PCP2_9EURO</name>
<dbReference type="InterPro" id="IPR040079">
    <property type="entry name" value="Glutathione_S-Trfase"/>
</dbReference>
<keyword evidence="6" id="KW-1185">Reference proteome</keyword>
<gene>
    <name evidence="5" type="ORF">ACN38_g806</name>
</gene>
<dbReference type="InterPro" id="IPR004045">
    <property type="entry name" value="Glutathione_S-Trfase_N"/>
</dbReference>
<dbReference type="PROSITE" id="PS50405">
    <property type="entry name" value="GST_CTER"/>
    <property type="match status" value="1"/>
</dbReference>
<feature type="domain" description="GST C-terminal" evidence="4">
    <location>
        <begin position="85"/>
        <end position="209"/>
    </location>
</feature>
<proteinExistence type="inferred from homology"/>
<feature type="domain" description="GST N-terminal" evidence="3">
    <location>
        <begin position="1"/>
        <end position="79"/>
    </location>
</feature>
<evidence type="ECO:0000256" key="2">
    <source>
        <dbReference type="RuleBase" id="RU003494"/>
    </source>
</evidence>
<dbReference type="SUPFAM" id="SSF47616">
    <property type="entry name" value="GST C-terminal domain-like"/>
    <property type="match status" value="1"/>
</dbReference>
<dbReference type="PANTHER" id="PTHR44051:SF8">
    <property type="entry name" value="GLUTATHIONE S-TRANSFERASE GSTA"/>
    <property type="match status" value="1"/>
</dbReference>
<evidence type="ECO:0000259" key="3">
    <source>
        <dbReference type="PROSITE" id="PS50404"/>
    </source>
</evidence>
<comment type="caution">
    <text evidence="5">The sequence shown here is derived from an EMBL/GenBank/DDBJ whole genome shotgun (WGS) entry which is preliminary data.</text>
</comment>
<dbReference type="InterPro" id="IPR036282">
    <property type="entry name" value="Glutathione-S-Trfase_C_sf"/>
</dbReference>
<evidence type="ECO:0008006" key="7">
    <source>
        <dbReference type="Google" id="ProtNLM"/>
    </source>
</evidence>
<dbReference type="SFLD" id="SFLDS00019">
    <property type="entry name" value="Glutathione_Transferase_(cytos"/>
    <property type="match status" value="1"/>
</dbReference>